<dbReference type="PATRIC" id="fig|1429438.4.peg.8351"/>
<dbReference type="EMBL" id="AZHW01001705">
    <property type="protein sequence ID" value="ETW92047.1"/>
    <property type="molecule type" value="Genomic_DNA"/>
</dbReference>
<reference evidence="3 4" key="1">
    <citation type="journal article" date="2014" name="Nature">
        <title>An environmental bacterial taxon with a large and distinct metabolic repertoire.</title>
        <authorList>
            <person name="Wilson M.C."/>
            <person name="Mori T."/>
            <person name="Ruckert C."/>
            <person name="Uria A.R."/>
            <person name="Helf M.J."/>
            <person name="Takada K."/>
            <person name="Gernert C."/>
            <person name="Steffens U.A."/>
            <person name="Heycke N."/>
            <person name="Schmitt S."/>
            <person name="Rinke C."/>
            <person name="Helfrich E.J."/>
            <person name="Brachmann A.O."/>
            <person name="Gurgui C."/>
            <person name="Wakimoto T."/>
            <person name="Kracht M."/>
            <person name="Crusemann M."/>
            <person name="Hentschel U."/>
            <person name="Abe I."/>
            <person name="Matsunaga S."/>
            <person name="Kalinowski J."/>
            <person name="Takeyama H."/>
            <person name="Piel J."/>
        </authorList>
    </citation>
    <scope>NUCLEOTIDE SEQUENCE [LARGE SCALE GENOMIC DNA]</scope>
    <source>
        <strain evidence="4">TSY1</strain>
    </source>
</reference>
<evidence type="ECO:0000256" key="1">
    <source>
        <dbReference type="SAM" id="MobiDB-lite"/>
    </source>
</evidence>
<keyword evidence="4" id="KW-1185">Reference proteome</keyword>
<feature type="signal peptide" evidence="2">
    <location>
        <begin position="1"/>
        <end position="27"/>
    </location>
</feature>
<evidence type="ECO:0000313" key="3">
    <source>
        <dbReference type="EMBL" id="ETW92047.1"/>
    </source>
</evidence>
<proteinExistence type="predicted"/>
<gene>
    <name evidence="3" type="ORF">ETSY1_45440</name>
</gene>
<dbReference type="Proteomes" id="UP000019141">
    <property type="component" value="Unassembled WGS sequence"/>
</dbReference>
<protein>
    <recommendedName>
        <fullName evidence="5">YHS domain-containing protein</fullName>
    </recommendedName>
</protein>
<dbReference type="PROSITE" id="PS51257">
    <property type="entry name" value="PROKAR_LIPOPROTEIN"/>
    <property type="match status" value="1"/>
</dbReference>
<feature type="compositionally biased region" description="Low complexity" evidence="1">
    <location>
        <begin position="26"/>
        <end position="43"/>
    </location>
</feature>
<feature type="region of interest" description="Disordered" evidence="1">
    <location>
        <begin position="26"/>
        <end position="48"/>
    </location>
</feature>
<keyword evidence="2" id="KW-0732">Signal</keyword>
<feature type="chain" id="PRO_5004845658" description="YHS domain-containing protein" evidence="2">
    <location>
        <begin position="28"/>
        <end position="187"/>
    </location>
</feature>
<dbReference type="NCBIfam" id="NF041384">
    <property type="entry name" value="YHS_seleno_dom"/>
    <property type="match status" value="1"/>
</dbReference>
<sequence>MSHHDKRLRMLPLALLTAALMAGCNNASEQSSPAPTSTASQSQVTAVKHAQPAPVVHVNLDNHGRALRGYDAVAYFNDHQAIQGDEQYNVLWNDARWWFSSAANRDAFVKEPEKYAPAMGGFCTFGVVLGKKFDGDPSVWSITDGHLYVFLNEDVKVKFYQDENGNFQKVKSNWPTIEHQSPESLGN</sequence>
<accession>W4L1Y6</accession>
<organism evidence="3 4">
    <name type="scientific">Entotheonella factor</name>
    <dbReference type="NCBI Taxonomy" id="1429438"/>
    <lineage>
        <taxon>Bacteria</taxon>
        <taxon>Pseudomonadati</taxon>
        <taxon>Nitrospinota/Tectimicrobiota group</taxon>
        <taxon>Candidatus Tectimicrobiota</taxon>
        <taxon>Candidatus Entotheonellia</taxon>
        <taxon>Candidatus Entotheonellales</taxon>
        <taxon>Candidatus Entotheonellaceae</taxon>
        <taxon>Candidatus Entotheonella</taxon>
    </lineage>
</organism>
<dbReference type="HOGENOM" id="CLU_087914_1_1_7"/>
<comment type="caution">
    <text evidence="3">The sequence shown here is derived from an EMBL/GenBank/DDBJ whole genome shotgun (WGS) entry which is preliminary data.</text>
</comment>
<evidence type="ECO:0000313" key="4">
    <source>
        <dbReference type="Proteomes" id="UP000019141"/>
    </source>
</evidence>
<evidence type="ECO:0008006" key="5">
    <source>
        <dbReference type="Google" id="ProtNLM"/>
    </source>
</evidence>
<evidence type="ECO:0000256" key="2">
    <source>
        <dbReference type="SAM" id="SignalP"/>
    </source>
</evidence>
<dbReference type="AlphaFoldDB" id="W4L1Y6"/>
<name>W4L1Y6_ENTF1</name>